<sequence length="112" mass="12847">MMHVTPSQEASCPSVTNVSCIKSQEMEKVLNSADKIVFPHKRGKRAGRKNKKFKREEVNSEVIEQNRIEQINKGDIVFCQPPDTLQISNKSNKKPNTFEKSPQDSQRFTEIQ</sequence>
<proteinExistence type="predicted"/>
<name>A0A1B6FSP5_9HEMI</name>
<gene>
    <name evidence="2" type="ORF">g.46514</name>
</gene>
<accession>A0A1B6FSP5</accession>
<evidence type="ECO:0000256" key="1">
    <source>
        <dbReference type="SAM" id="MobiDB-lite"/>
    </source>
</evidence>
<dbReference type="AlphaFoldDB" id="A0A1B6FSP5"/>
<protein>
    <submittedName>
        <fullName evidence="2">Uncharacterized protein</fullName>
    </submittedName>
</protein>
<organism evidence="2">
    <name type="scientific">Cuerna arida</name>
    <dbReference type="NCBI Taxonomy" id="1464854"/>
    <lineage>
        <taxon>Eukaryota</taxon>
        <taxon>Metazoa</taxon>
        <taxon>Ecdysozoa</taxon>
        <taxon>Arthropoda</taxon>
        <taxon>Hexapoda</taxon>
        <taxon>Insecta</taxon>
        <taxon>Pterygota</taxon>
        <taxon>Neoptera</taxon>
        <taxon>Paraneoptera</taxon>
        <taxon>Hemiptera</taxon>
        <taxon>Auchenorrhyncha</taxon>
        <taxon>Membracoidea</taxon>
        <taxon>Cicadellidae</taxon>
        <taxon>Cicadellinae</taxon>
        <taxon>Proconiini</taxon>
        <taxon>Cuerna</taxon>
    </lineage>
</organism>
<feature type="region of interest" description="Disordered" evidence="1">
    <location>
        <begin position="83"/>
        <end position="112"/>
    </location>
</feature>
<evidence type="ECO:0000313" key="2">
    <source>
        <dbReference type="EMBL" id="JAS53232.1"/>
    </source>
</evidence>
<dbReference type="EMBL" id="GECZ01016537">
    <property type="protein sequence ID" value="JAS53232.1"/>
    <property type="molecule type" value="Transcribed_RNA"/>
</dbReference>
<feature type="non-terminal residue" evidence="2">
    <location>
        <position position="112"/>
    </location>
</feature>
<reference evidence="2" key="1">
    <citation type="submission" date="2015-11" db="EMBL/GenBank/DDBJ databases">
        <title>De novo transcriptome assembly of four potential Pierce s Disease insect vectors from Arizona vineyards.</title>
        <authorList>
            <person name="Tassone E.E."/>
        </authorList>
    </citation>
    <scope>NUCLEOTIDE SEQUENCE</scope>
</reference>